<sequence>MAVINSTAVGAGTKSAGELTYRHTRGRTIASRRVRENKSNTPAQSMQRSSFTYMAKIMLLFAGYIDAAFEKSKYGSARNSFSSLNKSLQGNFDVNKEFVEGKQTALAWFKSVTTDVDDVEMPHFAYLTKGSFPGAQVVAGQAVDSSIITVNGLTINFPQQLFSDLSLKLVVVEASGVSVMSLADADLKQLMKPLTGATDYASSVVLSSTTLGAIEAINSKNECLIIPVLSLKGKVASISKIVKFTGEGGSPIG</sequence>
<evidence type="ECO:0000313" key="2">
    <source>
        <dbReference type="Proteomes" id="UP000698924"/>
    </source>
</evidence>
<reference evidence="1 2" key="1">
    <citation type="journal article" date="2021" name="Sci. Rep.">
        <title>The distribution of antibiotic resistance genes in chicken gut microbiota commensals.</title>
        <authorList>
            <person name="Juricova H."/>
            <person name="Matiasovicova J."/>
            <person name="Kubasova T."/>
            <person name="Cejkova D."/>
            <person name="Rychlik I."/>
        </authorList>
    </citation>
    <scope>NUCLEOTIDE SEQUENCE [LARGE SCALE GENOMIC DNA]</scope>
    <source>
        <strain evidence="1 2">An421</strain>
    </source>
</reference>
<dbReference type="EMBL" id="JACJMO010000041">
    <property type="protein sequence ID" value="MBM6858791.1"/>
    <property type="molecule type" value="Genomic_DNA"/>
</dbReference>
<protein>
    <submittedName>
        <fullName evidence="1">Uncharacterized protein</fullName>
    </submittedName>
</protein>
<gene>
    <name evidence="1" type="ORF">H6D15_14515</name>
</gene>
<evidence type="ECO:0000313" key="1">
    <source>
        <dbReference type="EMBL" id="MBM6858791.1"/>
    </source>
</evidence>
<dbReference type="RefSeq" id="WP_204973320.1">
    <property type="nucleotide sequence ID" value="NZ_JAAZTS010000040.1"/>
</dbReference>
<name>A0AA40ZVB3_9BACT</name>
<comment type="caution">
    <text evidence="1">The sequence shown here is derived from an EMBL/GenBank/DDBJ whole genome shotgun (WGS) entry which is preliminary data.</text>
</comment>
<dbReference type="Proteomes" id="UP000698924">
    <property type="component" value="Unassembled WGS sequence"/>
</dbReference>
<proteinExistence type="predicted"/>
<dbReference type="AlphaFoldDB" id="A0AA40ZVB3"/>
<accession>A0AA40ZVB3</accession>
<organism evidence="1 2">
    <name type="scientific">Caecibacteroides pullorum</name>
    <dbReference type="NCBI Taxonomy" id="2725562"/>
    <lineage>
        <taxon>Bacteria</taxon>
        <taxon>Pseudomonadati</taxon>
        <taxon>Bacteroidota</taxon>
        <taxon>Bacteroidia</taxon>
        <taxon>Bacteroidales</taxon>
        <taxon>Bacteroidaceae</taxon>
        <taxon>Caecibacteroides</taxon>
    </lineage>
</organism>
<keyword evidence="2" id="KW-1185">Reference proteome</keyword>